<dbReference type="AlphaFoldDB" id="A0A565BTP1"/>
<dbReference type="SMART" id="SM00545">
    <property type="entry name" value="JmjN"/>
    <property type="match status" value="1"/>
</dbReference>
<protein>
    <recommendedName>
        <fullName evidence="6">JmjC domain-containing protein</fullName>
    </recommendedName>
</protein>
<dbReference type="GO" id="GO:0005634">
    <property type="term" value="C:nucleus"/>
    <property type="evidence" value="ECO:0007669"/>
    <property type="project" value="TreeGrafter"/>
</dbReference>
<evidence type="ECO:0000313" key="5">
    <source>
        <dbReference type="Proteomes" id="UP000489600"/>
    </source>
</evidence>
<comment type="caution">
    <text evidence="4">The sequence shown here is derived from an EMBL/GenBank/DDBJ whole genome shotgun (WGS) entry which is preliminary data.</text>
</comment>
<evidence type="ECO:0008006" key="6">
    <source>
        <dbReference type="Google" id="ProtNLM"/>
    </source>
</evidence>
<evidence type="ECO:0000256" key="1">
    <source>
        <dbReference type="SAM" id="MobiDB-lite"/>
    </source>
</evidence>
<dbReference type="Gene3D" id="2.60.120.650">
    <property type="entry name" value="Cupin"/>
    <property type="match status" value="1"/>
</dbReference>
<feature type="domain" description="JmjC" evidence="3">
    <location>
        <begin position="203"/>
        <end position="369"/>
    </location>
</feature>
<dbReference type="SMART" id="SM00558">
    <property type="entry name" value="JmjC"/>
    <property type="match status" value="1"/>
</dbReference>
<dbReference type="GO" id="GO:0006355">
    <property type="term" value="P:regulation of DNA-templated transcription"/>
    <property type="evidence" value="ECO:0007669"/>
    <property type="project" value="UniProtKB-ARBA"/>
</dbReference>
<dbReference type="InterPro" id="IPR003349">
    <property type="entry name" value="JmjN"/>
</dbReference>
<name>A0A565BTP1_9BRAS</name>
<dbReference type="Pfam" id="PF02375">
    <property type="entry name" value="JmjN"/>
    <property type="match status" value="1"/>
</dbReference>
<dbReference type="PANTHER" id="PTHR10694:SF38">
    <property type="entry name" value="LYSINE-SPECIFIC DEMETHYLASE REF6"/>
    <property type="match status" value="1"/>
</dbReference>
<dbReference type="InterPro" id="IPR003347">
    <property type="entry name" value="JmjC_dom"/>
</dbReference>
<dbReference type="GO" id="GO:0000785">
    <property type="term" value="C:chromatin"/>
    <property type="evidence" value="ECO:0007669"/>
    <property type="project" value="TreeGrafter"/>
</dbReference>
<feature type="region of interest" description="Disordered" evidence="1">
    <location>
        <begin position="965"/>
        <end position="1029"/>
    </location>
</feature>
<evidence type="ECO:0000259" key="3">
    <source>
        <dbReference type="PROSITE" id="PS51184"/>
    </source>
</evidence>
<dbReference type="PANTHER" id="PTHR10694">
    <property type="entry name" value="LYSINE-SPECIFIC DEMETHYLASE"/>
    <property type="match status" value="1"/>
</dbReference>
<reference evidence="4" key="1">
    <citation type="submission" date="2019-07" db="EMBL/GenBank/DDBJ databases">
        <authorList>
            <person name="Dittberner H."/>
        </authorList>
    </citation>
    <scope>NUCLEOTIDE SEQUENCE [LARGE SCALE GENOMIC DNA]</scope>
</reference>
<dbReference type="OrthoDB" id="9547406at2759"/>
<dbReference type="Pfam" id="PF02373">
    <property type="entry name" value="JmjC"/>
    <property type="match status" value="1"/>
</dbReference>
<evidence type="ECO:0000313" key="4">
    <source>
        <dbReference type="EMBL" id="VVB04739.1"/>
    </source>
</evidence>
<keyword evidence="5" id="KW-1185">Reference proteome</keyword>
<feature type="domain" description="JmjN" evidence="2">
    <location>
        <begin position="20"/>
        <end position="61"/>
    </location>
</feature>
<dbReference type="PROSITE" id="PS51184">
    <property type="entry name" value="JMJC"/>
    <property type="match status" value="1"/>
</dbReference>
<dbReference type="FunFam" id="2.60.120.650:FF:000023">
    <property type="entry name" value="Probable lysine-specific demethylase ELF6"/>
    <property type="match status" value="1"/>
</dbReference>
<gene>
    <name evidence="4" type="ORF">ANE_LOCUS15183</name>
</gene>
<proteinExistence type="predicted"/>
<dbReference type="Proteomes" id="UP000489600">
    <property type="component" value="Unassembled WGS sequence"/>
</dbReference>
<organism evidence="4 5">
    <name type="scientific">Arabis nemorensis</name>
    <dbReference type="NCBI Taxonomy" id="586526"/>
    <lineage>
        <taxon>Eukaryota</taxon>
        <taxon>Viridiplantae</taxon>
        <taxon>Streptophyta</taxon>
        <taxon>Embryophyta</taxon>
        <taxon>Tracheophyta</taxon>
        <taxon>Spermatophyta</taxon>
        <taxon>Magnoliopsida</taxon>
        <taxon>eudicotyledons</taxon>
        <taxon>Gunneridae</taxon>
        <taxon>Pentapetalae</taxon>
        <taxon>rosids</taxon>
        <taxon>malvids</taxon>
        <taxon>Brassicales</taxon>
        <taxon>Brassicaceae</taxon>
        <taxon>Arabideae</taxon>
        <taxon>Arabis</taxon>
    </lineage>
</organism>
<sequence length="1213" mass="136119">MAVSEQSQDVFPWLKSLPVAPEFRPTLAEFQDPIAYIFKIEEEASRYGICKILPPVPPSSKKTAISNLNRSLAARAAARVRDGGGNAFDYDGGPTFATRQQQIGFCPRKQRPVQRPVWQSGEHYSFGEFEYKAKTFEKNYLKKCGKKSQLSALEMETLYWRATVDKPFSVEYANDMPGSAFIPLSLAAARRRESGGEGGTVGESAWNMRAMARAEGSLLKFMKEEIPGVTSPMVYVAMMFSWFAWHAEDHDLHSLNYLHMGASKTWYGVPKDAAVAFEEVVRVHGYGGELNPLVTFSTLGEKTTVMSPEVFVKAGVPCCRLVQNPGEFVVTFPRAYHSGFSHGFNFAEASNIATPEWLRMAKDAAIRRAAINYPPMVSHLQLLYDFALALGSRVPTSIHTKPRSSRLKDKKRSEGEKLTKELFVQNIIHNNELHHSLGKGSPVALLPQSSSDISVCADQRVGSHLRTNQEKPIQLKSEDLSSDSIMGSLNNGVKDTVSVKEKFTSLCERSRNHRASTEKETQETLTDAERRKNVGLSDQRLFSCVTCGILSFDCVAIVQPKEAAARYLMSADCSFFNDWTVASGSANLGQAARSLHPQSMEKHDADYFYDVPVQIMDQRTSTTSLTKAHKDDGALGLLVSAYGDSSDSEEEDHKGVDVPISEGETSKYDREGTFAFKALSFDTDGKEETRDGRSSDFNSQRLSCGKGKEVEVLHATPSCSTLSCTSKQNRLSKGGNTSLLEIALPFVPRSDDDSSRLHVFCLEHAAEVEEQLRPIGGIHIMLLCHPEYPRIEAEAKTVAEELGVNHEWNDTEFRNVTQEDKETIQAALDNVETKAGNSDWAVKLGINLSYSAILSRSPLYSKQMPYNSVIYNAFGRSSPATSSPSKPEISGKRFSRQRKYVVGKWCGKVWMSHQVHPFLLPQDLEGDESERSHHLRAGLDDDVTGKRLFPRNVSRDATTMFGRKYSRKRKMRAKAVPHKKLTSFKREDGDSDDTSEDHSYKQQWRASENEEESYFETGNTVSGDSSNQLSDHQQLKGIRRHMGVKEFESDDEVSDRSLGEEYAVRECAVSESSMENSFQLYRENQSMYDYGDDDIYRHPRGISRSKRTKKIRNLVSYDSEENGAYQQRRRVSTSNMQARRMGGEYDSAENSLEEQDFCLTGKRQTRSQPNGNLKSRHFRVQEGQKVAACKNLQLEIRIKNWIYTWRGLALGLG</sequence>
<dbReference type="PROSITE" id="PS51183">
    <property type="entry name" value="JMJN"/>
    <property type="match status" value="1"/>
</dbReference>
<feature type="compositionally biased region" description="Basic residues" evidence="1">
    <location>
        <begin position="965"/>
        <end position="983"/>
    </location>
</feature>
<evidence type="ECO:0000259" key="2">
    <source>
        <dbReference type="PROSITE" id="PS51183"/>
    </source>
</evidence>
<dbReference type="GO" id="GO:0034647">
    <property type="term" value="F:histone H3K4me/H3K4me2/H3K4me3 demethylase activity"/>
    <property type="evidence" value="ECO:0007669"/>
    <property type="project" value="TreeGrafter"/>
</dbReference>
<feature type="region of interest" description="Disordered" evidence="1">
    <location>
        <begin position="644"/>
        <end position="664"/>
    </location>
</feature>
<dbReference type="EMBL" id="CABITT030000005">
    <property type="protein sequence ID" value="VVB04739.1"/>
    <property type="molecule type" value="Genomic_DNA"/>
</dbReference>
<feature type="compositionally biased region" description="Polar residues" evidence="1">
    <location>
        <begin position="1016"/>
        <end position="1029"/>
    </location>
</feature>
<dbReference type="SUPFAM" id="SSF51197">
    <property type="entry name" value="Clavaminate synthase-like"/>
    <property type="match status" value="1"/>
</dbReference>
<accession>A0A565BTP1</accession>